<dbReference type="AlphaFoldDB" id="A0A8J2KWQ1"/>
<evidence type="ECO:0000313" key="2">
    <source>
        <dbReference type="Proteomes" id="UP000708208"/>
    </source>
</evidence>
<protein>
    <submittedName>
        <fullName evidence="1">Uncharacterized protein</fullName>
    </submittedName>
</protein>
<accession>A0A8J2KWQ1</accession>
<gene>
    <name evidence="1" type="ORF">AFUS01_LOCUS22203</name>
</gene>
<dbReference type="EMBL" id="CAJVCH010256013">
    <property type="protein sequence ID" value="CAG7733780.1"/>
    <property type="molecule type" value="Genomic_DNA"/>
</dbReference>
<proteinExistence type="predicted"/>
<organism evidence="1 2">
    <name type="scientific">Allacma fusca</name>
    <dbReference type="NCBI Taxonomy" id="39272"/>
    <lineage>
        <taxon>Eukaryota</taxon>
        <taxon>Metazoa</taxon>
        <taxon>Ecdysozoa</taxon>
        <taxon>Arthropoda</taxon>
        <taxon>Hexapoda</taxon>
        <taxon>Collembola</taxon>
        <taxon>Symphypleona</taxon>
        <taxon>Sminthuridae</taxon>
        <taxon>Allacma</taxon>
    </lineage>
</organism>
<name>A0A8J2KWQ1_9HEXA</name>
<evidence type="ECO:0000313" key="1">
    <source>
        <dbReference type="EMBL" id="CAG7733780.1"/>
    </source>
</evidence>
<comment type="caution">
    <text evidence="1">The sequence shown here is derived from an EMBL/GenBank/DDBJ whole genome shotgun (WGS) entry which is preliminary data.</text>
</comment>
<sequence length="71" mass="8008">MSIGGFVPITSAKLPLVVEVLSKRLPASANLWNIVKLYNGNRYSSHVTTTFFCYNDTVDDESLLFAIQRRE</sequence>
<keyword evidence="2" id="KW-1185">Reference proteome</keyword>
<reference evidence="1" key="1">
    <citation type="submission" date="2021-06" db="EMBL/GenBank/DDBJ databases">
        <authorList>
            <person name="Hodson N. C."/>
            <person name="Mongue J. A."/>
            <person name="Jaron S. K."/>
        </authorList>
    </citation>
    <scope>NUCLEOTIDE SEQUENCE</scope>
</reference>
<dbReference type="Proteomes" id="UP000708208">
    <property type="component" value="Unassembled WGS sequence"/>
</dbReference>